<dbReference type="AlphaFoldDB" id="A0A652KLY5"/>
<keyword evidence="4 9" id="KW-0812">Transmembrane</keyword>
<dbReference type="EMBL" id="RDBM01000037">
    <property type="protein sequence ID" value="TXS24690.1"/>
    <property type="molecule type" value="Genomic_DNA"/>
</dbReference>
<comment type="similarity">
    <text evidence="7">Belongs to the glycosyltransferase 87 family.</text>
</comment>
<comment type="caution">
    <text evidence="10">The sequence shown here is derived from an EMBL/GenBank/DDBJ whole genome shotgun (WGS) entry which is preliminary data.</text>
</comment>
<dbReference type="GO" id="GO:0005886">
    <property type="term" value="C:plasma membrane"/>
    <property type="evidence" value="ECO:0007669"/>
    <property type="project" value="UniProtKB-SubCell"/>
</dbReference>
<evidence type="ECO:0000313" key="10">
    <source>
        <dbReference type="EMBL" id="TXS24690.1"/>
    </source>
</evidence>
<evidence type="ECO:0000256" key="4">
    <source>
        <dbReference type="ARBA" id="ARBA00022692"/>
    </source>
</evidence>
<evidence type="ECO:0000256" key="2">
    <source>
        <dbReference type="ARBA" id="ARBA00022475"/>
    </source>
</evidence>
<feature type="transmembrane region" description="Helical" evidence="9">
    <location>
        <begin position="158"/>
        <end position="179"/>
    </location>
</feature>
<keyword evidence="5 9" id="KW-1133">Transmembrane helix</keyword>
<feature type="transmembrane region" description="Helical" evidence="9">
    <location>
        <begin position="260"/>
        <end position="281"/>
    </location>
</feature>
<organism evidence="10">
    <name type="scientific">Streptomyces sp. gb1(2016)</name>
    <dbReference type="NCBI Taxonomy" id="1828321"/>
    <lineage>
        <taxon>Bacteria</taxon>
        <taxon>Bacillati</taxon>
        <taxon>Actinomycetota</taxon>
        <taxon>Actinomycetes</taxon>
        <taxon>Kitasatosporales</taxon>
        <taxon>Streptomycetaceae</taxon>
        <taxon>Streptomyces</taxon>
    </lineage>
</organism>
<dbReference type="PIRSF" id="PIRSF010361">
    <property type="entry name" value="UCP010361"/>
    <property type="match status" value="1"/>
</dbReference>
<feature type="region of interest" description="Disordered" evidence="8">
    <location>
        <begin position="399"/>
        <end position="418"/>
    </location>
</feature>
<evidence type="ECO:0000256" key="5">
    <source>
        <dbReference type="ARBA" id="ARBA00022989"/>
    </source>
</evidence>
<evidence type="ECO:0000256" key="8">
    <source>
        <dbReference type="SAM" id="MobiDB-lite"/>
    </source>
</evidence>
<keyword evidence="6 9" id="KW-0472">Membrane</keyword>
<evidence type="ECO:0000256" key="1">
    <source>
        <dbReference type="ARBA" id="ARBA00004651"/>
    </source>
</evidence>
<feature type="transmembrane region" description="Helical" evidence="9">
    <location>
        <begin position="191"/>
        <end position="216"/>
    </location>
</feature>
<keyword evidence="2" id="KW-1003">Cell membrane</keyword>
<feature type="transmembrane region" description="Helical" evidence="9">
    <location>
        <begin position="288"/>
        <end position="306"/>
    </location>
</feature>
<dbReference type="InterPro" id="IPR016570">
    <property type="entry name" value="UCP010361"/>
</dbReference>
<comment type="subcellular location">
    <subcellularLocation>
        <location evidence="1">Cell membrane</location>
        <topology evidence="1">Multi-pass membrane protein</topology>
    </subcellularLocation>
</comment>
<reference evidence="10" key="1">
    <citation type="submission" date="2018-10" db="EMBL/GenBank/DDBJ databases">
        <authorList>
            <person name="Hariharan J."/>
            <person name="Choudoir M.J."/>
            <person name="Diebold P."/>
            <person name="Panke-Buisse K."/>
            <person name="Campbell A.N."/>
            <person name="Buckley D.H."/>
        </authorList>
    </citation>
    <scope>NUCLEOTIDE SEQUENCE</scope>
    <source>
        <strain evidence="10">Gb1</strain>
    </source>
</reference>
<dbReference type="RefSeq" id="WP_147985328.1">
    <property type="nucleotide sequence ID" value="NZ_RDBM01000037.1"/>
</dbReference>
<dbReference type="Pfam" id="PF09594">
    <property type="entry name" value="GT87"/>
    <property type="match status" value="1"/>
</dbReference>
<dbReference type="GO" id="GO:0016758">
    <property type="term" value="F:hexosyltransferase activity"/>
    <property type="evidence" value="ECO:0007669"/>
    <property type="project" value="InterPro"/>
</dbReference>
<feature type="transmembrane region" description="Helical" evidence="9">
    <location>
        <begin position="312"/>
        <end position="329"/>
    </location>
</feature>
<evidence type="ECO:0000256" key="9">
    <source>
        <dbReference type="SAM" id="Phobius"/>
    </source>
</evidence>
<evidence type="ECO:0000256" key="6">
    <source>
        <dbReference type="ARBA" id="ARBA00023136"/>
    </source>
</evidence>
<feature type="transmembrane region" description="Helical" evidence="9">
    <location>
        <begin position="336"/>
        <end position="359"/>
    </location>
</feature>
<name>A0A652KLY5_9ACTN</name>
<gene>
    <name evidence="10" type="ORF">EAO74_30325</name>
</gene>
<accession>A0A652KLY5</accession>
<evidence type="ECO:0000256" key="7">
    <source>
        <dbReference type="ARBA" id="ARBA00024033"/>
    </source>
</evidence>
<feature type="transmembrane region" description="Helical" evidence="9">
    <location>
        <begin position="120"/>
        <end position="138"/>
    </location>
</feature>
<evidence type="ECO:0000256" key="3">
    <source>
        <dbReference type="ARBA" id="ARBA00022679"/>
    </source>
</evidence>
<dbReference type="InterPro" id="IPR018584">
    <property type="entry name" value="GT87"/>
</dbReference>
<proteinExistence type="inferred from homology"/>
<keyword evidence="3" id="KW-0808">Transferase</keyword>
<feature type="transmembrane region" description="Helical" evidence="9">
    <location>
        <begin position="87"/>
        <end position="108"/>
    </location>
</feature>
<feature type="transmembrane region" description="Helical" evidence="9">
    <location>
        <begin position="12"/>
        <end position="32"/>
    </location>
</feature>
<protein>
    <submittedName>
        <fullName evidence="10">DUF2029 domain-containing protein</fullName>
    </submittedName>
</protein>
<sequence length="418" mass="44566">MTVRTDASGRALSLAVWGLTRAVLLLCVFKVFTVPGPDVTSDVSVIYRGWYEVLHTGTYPLDDVTWQYPPAAALAVLSPDLLPFLEYASAFFVLVLLCDALVFGLLLYAGSRPGTRDAGAWLWVAGVPLLGPTVYARYDLMVTAVAVAALLAGVRHPRVMGALAAFGTLLKVWPVLVLVGTAKGRATRGSWSAAAVTGAVLALVAAVAVPGAFAFLTFQRDRGLEIESLGALVFHVARQFGWEGRVELRYGSMEFAGPHVALVSTLALALSVLAFGWLLVWRVRARTFAVHTPADAAFTAVLLFTVTSRVISPQYMVWPLGVAAVCLVFRGSRMALPACLVLVATAVTLLEFPLGFAHVVNSDGEGLELMAVRNGLLLVATLSAGRRLWRDTVPGARRGREAERISPAGREDTPASAP</sequence>